<accession>A0ABP0UC88</accession>
<evidence type="ECO:0000313" key="3">
    <source>
        <dbReference type="Proteomes" id="UP001497512"/>
    </source>
</evidence>
<proteinExistence type="predicted"/>
<dbReference type="Proteomes" id="UP001497512">
    <property type="component" value="Chromosome 2"/>
</dbReference>
<organism evidence="2 3">
    <name type="scientific">Sphagnum troendelagicum</name>
    <dbReference type="NCBI Taxonomy" id="128251"/>
    <lineage>
        <taxon>Eukaryota</taxon>
        <taxon>Viridiplantae</taxon>
        <taxon>Streptophyta</taxon>
        <taxon>Embryophyta</taxon>
        <taxon>Bryophyta</taxon>
        <taxon>Sphagnophytina</taxon>
        <taxon>Sphagnopsida</taxon>
        <taxon>Sphagnales</taxon>
        <taxon>Sphagnaceae</taxon>
        <taxon>Sphagnum</taxon>
    </lineage>
</organism>
<evidence type="ECO:0000313" key="2">
    <source>
        <dbReference type="EMBL" id="CAK9217403.1"/>
    </source>
</evidence>
<sequence length="129" mass="13529">MGATPTGIPSTSSDAIIIQRLIKCGLPPKYLERGQAGVALYVKEHRLQLPAVVAALLPGVDDIPPDKPGGADQDQQPGLGKEFQNQCQDALKWAQWAMFQGEPQAVLADVGQQNGGARGVCGAVWGAIT</sequence>
<keyword evidence="3" id="KW-1185">Reference proteome</keyword>
<protein>
    <submittedName>
        <fullName evidence="2">Uncharacterized protein</fullName>
    </submittedName>
</protein>
<feature type="region of interest" description="Disordered" evidence="1">
    <location>
        <begin position="60"/>
        <end position="82"/>
    </location>
</feature>
<reference evidence="2" key="1">
    <citation type="submission" date="2024-02" db="EMBL/GenBank/DDBJ databases">
        <authorList>
            <consortium name="ELIXIR-Norway"/>
            <consortium name="Elixir Norway"/>
        </authorList>
    </citation>
    <scope>NUCLEOTIDE SEQUENCE</scope>
</reference>
<gene>
    <name evidence="2" type="ORF">CSSPTR1EN2_LOCUS13953</name>
</gene>
<evidence type="ECO:0000256" key="1">
    <source>
        <dbReference type="SAM" id="MobiDB-lite"/>
    </source>
</evidence>
<dbReference type="EMBL" id="OZ019894">
    <property type="protein sequence ID" value="CAK9217403.1"/>
    <property type="molecule type" value="Genomic_DNA"/>
</dbReference>
<name>A0ABP0UC88_9BRYO</name>